<organism evidence="1 2">
    <name type="scientific">Cephalotrichum gorgonifer</name>
    <dbReference type="NCBI Taxonomy" id="2041049"/>
    <lineage>
        <taxon>Eukaryota</taxon>
        <taxon>Fungi</taxon>
        <taxon>Dikarya</taxon>
        <taxon>Ascomycota</taxon>
        <taxon>Pezizomycotina</taxon>
        <taxon>Sordariomycetes</taxon>
        <taxon>Hypocreomycetidae</taxon>
        <taxon>Microascales</taxon>
        <taxon>Microascaceae</taxon>
        <taxon>Cephalotrichum</taxon>
    </lineage>
</organism>
<dbReference type="EMBL" id="ONZQ02000006">
    <property type="protein sequence ID" value="SPO02309.1"/>
    <property type="molecule type" value="Genomic_DNA"/>
</dbReference>
<keyword evidence="2" id="KW-1185">Reference proteome</keyword>
<protein>
    <submittedName>
        <fullName evidence="1">Uncharacterized protein</fullName>
    </submittedName>
</protein>
<name>A0AAE8SVD7_9PEZI</name>
<evidence type="ECO:0000313" key="2">
    <source>
        <dbReference type="Proteomes" id="UP001187682"/>
    </source>
</evidence>
<gene>
    <name evidence="1" type="ORF">DNG_04982</name>
</gene>
<evidence type="ECO:0000313" key="1">
    <source>
        <dbReference type="EMBL" id="SPO02309.1"/>
    </source>
</evidence>
<accession>A0AAE8SVD7</accession>
<comment type="caution">
    <text evidence="1">The sequence shown here is derived from an EMBL/GenBank/DDBJ whole genome shotgun (WGS) entry which is preliminary data.</text>
</comment>
<reference evidence="1" key="1">
    <citation type="submission" date="2018-03" db="EMBL/GenBank/DDBJ databases">
        <authorList>
            <person name="Guldener U."/>
        </authorList>
    </citation>
    <scope>NUCLEOTIDE SEQUENCE</scope>
</reference>
<dbReference type="AlphaFoldDB" id="A0AAE8SVD7"/>
<proteinExistence type="predicted"/>
<sequence length="45" mass="4648">MPTLTLSSGREVPAIAYGSVTPWMKGESEVGRKVADAVKTALSVG</sequence>
<dbReference type="Proteomes" id="UP001187682">
    <property type="component" value="Unassembled WGS sequence"/>
</dbReference>